<dbReference type="InterPro" id="IPR031583">
    <property type="entry name" value="PelD_GGDEF"/>
</dbReference>
<feature type="transmembrane region" description="Helical" evidence="1">
    <location>
        <begin position="33"/>
        <end position="58"/>
    </location>
</feature>
<dbReference type="SUPFAM" id="SSF55781">
    <property type="entry name" value="GAF domain-like"/>
    <property type="match status" value="1"/>
</dbReference>
<comment type="caution">
    <text evidence="3">The sequence shown here is derived from an EMBL/GenBank/DDBJ whole genome shotgun (WGS) entry which is preliminary data.</text>
</comment>
<sequence length="422" mass="47239">MWLEVVVITLGVIAAGIFFEHDDPFQINGEFPWIWIAPLLIALRYGVPPGLVSSLILIAAWKLMDHLSETHESFPEQFFLGGLIMVMLCGEFSAAWGARLRRAEETNHYLDERLSRMTLRHLLLRLSHDRMEQEILTKPVTLRDALGGLRQLTSAQGDSTLPASLPLLQLLTQYCQLESAAIFVANEVGHYVRTSQIGSSLNLSANDPLLLYALEHRSLSHLLIEGLPDVDLPSPFLVVAPILTSDKQVLGVLAIDRMPFLALNEENLQMLSVMLGYYADCVNEAEGARQFFRFFPDAPNDFAAEFSKLLHLQCSNNIISHVVVLSFANDENGRQAIAQLTHIRRGLDIPWQTSAGDRLLLVNLMPLANESAVDGFLLRIETMLKEYMGADYDQWSLNPIRISLAESDPLASLQRVFGARHE</sequence>
<dbReference type="AlphaFoldDB" id="A0A1J5R5Z3"/>
<proteinExistence type="predicted"/>
<accession>A0A1J5R5Z3</accession>
<dbReference type="InterPro" id="IPR038367">
    <property type="entry name" value="PelD_GGDEF_sf"/>
</dbReference>
<dbReference type="Gene3D" id="3.30.450.40">
    <property type="match status" value="1"/>
</dbReference>
<feature type="transmembrane region" description="Helical" evidence="1">
    <location>
        <begin position="6"/>
        <end position="21"/>
    </location>
</feature>
<dbReference type="Pfam" id="PF16963">
    <property type="entry name" value="PelD_GGDEF"/>
    <property type="match status" value="1"/>
</dbReference>
<name>A0A1J5R5Z3_9ZZZZ</name>
<feature type="transmembrane region" description="Helical" evidence="1">
    <location>
        <begin position="78"/>
        <end position="98"/>
    </location>
</feature>
<evidence type="ECO:0000256" key="1">
    <source>
        <dbReference type="SAM" id="Phobius"/>
    </source>
</evidence>
<dbReference type="EMBL" id="MLJW01000261">
    <property type="protein sequence ID" value="OIQ91382.1"/>
    <property type="molecule type" value="Genomic_DNA"/>
</dbReference>
<keyword evidence="1" id="KW-0472">Membrane</keyword>
<protein>
    <recommendedName>
        <fullName evidence="2">PelD GGDEF domain-containing protein</fullName>
    </recommendedName>
</protein>
<keyword evidence="1" id="KW-1133">Transmembrane helix</keyword>
<feature type="domain" description="PelD GGDEF" evidence="2">
    <location>
        <begin position="296"/>
        <end position="416"/>
    </location>
</feature>
<keyword evidence="1" id="KW-0812">Transmembrane</keyword>
<reference evidence="3" key="1">
    <citation type="submission" date="2016-10" db="EMBL/GenBank/DDBJ databases">
        <title>Sequence of Gallionella enrichment culture.</title>
        <authorList>
            <person name="Poehlein A."/>
            <person name="Muehling M."/>
            <person name="Daniel R."/>
        </authorList>
    </citation>
    <scope>NUCLEOTIDE SEQUENCE</scope>
</reference>
<dbReference type="InterPro" id="IPR029016">
    <property type="entry name" value="GAF-like_dom_sf"/>
</dbReference>
<organism evidence="3">
    <name type="scientific">mine drainage metagenome</name>
    <dbReference type="NCBI Taxonomy" id="410659"/>
    <lineage>
        <taxon>unclassified sequences</taxon>
        <taxon>metagenomes</taxon>
        <taxon>ecological metagenomes</taxon>
    </lineage>
</organism>
<dbReference type="Gene3D" id="3.30.70.2880">
    <property type="match status" value="1"/>
</dbReference>
<gene>
    <name evidence="3" type="ORF">GALL_267160</name>
</gene>
<evidence type="ECO:0000313" key="3">
    <source>
        <dbReference type="EMBL" id="OIQ91382.1"/>
    </source>
</evidence>
<evidence type="ECO:0000259" key="2">
    <source>
        <dbReference type="Pfam" id="PF16963"/>
    </source>
</evidence>